<dbReference type="PRINTS" id="PR00420">
    <property type="entry name" value="RNGMNOXGNASE"/>
</dbReference>
<comment type="caution">
    <text evidence="7">The sequence shown here is derived from an EMBL/GenBank/DDBJ whole genome shotgun (WGS) entry which is preliminary data.</text>
</comment>
<dbReference type="InterPro" id="IPR036188">
    <property type="entry name" value="FAD/NAD-bd_sf"/>
</dbReference>
<evidence type="ECO:0000256" key="1">
    <source>
        <dbReference type="ARBA" id="ARBA00001974"/>
    </source>
</evidence>
<keyword evidence="4" id="KW-0560">Oxidoreductase</keyword>
<dbReference type="PANTHER" id="PTHR47178:SF6">
    <property type="entry name" value="FAD-BINDING DOMAIN-CONTAINING PROTEIN"/>
    <property type="match status" value="1"/>
</dbReference>
<dbReference type="InterPro" id="IPR002938">
    <property type="entry name" value="FAD-bd"/>
</dbReference>
<gene>
    <name evidence="7" type="ORF">QBC38DRAFT_502306</name>
</gene>
<dbReference type="GO" id="GO:0004497">
    <property type="term" value="F:monooxygenase activity"/>
    <property type="evidence" value="ECO:0007669"/>
    <property type="project" value="UniProtKB-KW"/>
</dbReference>
<dbReference type="Proteomes" id="UP001301958">
    <property type="component" value="Unassembled WGS sequence"/>
</dbReference>
<dbReference type="GO" id="GO:0071949">
    <property type="term" value="F:FAD binding"/>
    <property type="evidence" value="ECO:0007669"/>
    <property type="project" value="InterPro"/>
</dbReference>
<sequence length="415" mass="46466">MHVLIVGGGLGGLSLAQNLRKQGISFEIFERDSNPDARFQGWGIALYAIINALIDHVPSDLPDLMDTVNHLLPLQLNPQLSVYPPNSEIRLGFEHSPEKPFIRAERRRLRDWLATNLPIQWGKRVTRIENDNSGITLHFEDGSTAKGDILIGADGINSTVREHLLSRPSTDITRVLPLATVIGQLTLSGPALIRQLSLAHSGYMSVRPDLGFITFTGLHYVAPDGLSAKYYWNLMEMTPDFSKDPQNYWLLSATQQQKLDHVRKLTAKLPAAQREIFELTKPEEIESKTHIWKDVHLESLPAGRVILMGDAVHAMMPFRGEGGYQTLVDSLLLGKMLGRLAEGEKYKNEKVLEEEVGEYNRNMLKRGMKSVRDSRAMDMNATRYGPDGEPLDPSQIPQMRVLPDTEILLGIPVKA</sequence>
<reference evidence="7" key="1">
    <citation type="journal article" date="2023" name="Mol. Phylogenet. Evol.">
        <title>Genome-scale phylogeny and comparative genomics of the fungal order Sordariales.</title>
        <authorList>
            <person name="Hensen N."/>
            <person name="Bonometti L."/>
            <person name="Westerberg I."/>
            <person name="Brannstrom I.O."/>
            <person name="Guillou S."/>
            <person name="Cros-Aarteil S."/>
            <person name="Calhoun S."/>
            <person name="Haridas S."/>
            <person name="Kuo A."/>
            <person name="Mondo S."/>
            <person name="Pangilinan J."/>
            <person name="Riley R."/>
            <person name="LaButti K."/>
            <person name="Andreopoulos B."/>
            <person name="Lipzen A."/>
            <person name="Chen C."/>
            <person name="Yan M."/>
            <person name="Daum C."/>
            <person name="Ng V."/>
            <person name="Clum A."/>
            <person name="Steindorff A."/>
            <person name="Ohm R.A."/>
            <person name="Martin F."/>
            <person name="Silar P."/>
            <person name="Natvig D.O."/>
            <person name="Lalanne C."/>
            <person name="Gautier V."/>
            <person name="Ament-Velasquez S.L."/>
            <person name="Kruys A."/>
            <person name="Hutchinson M.I."/>
            <person name="Powell A.J."/>
            <person name="Barry K."/>
            <person name="Miller A.N."/>
            <person name="Grigoriev I.V."/>
            <person name="Debuchy R."/>
            <person name="Gladieux P."/>
            <person name="Hiltunen Thoren M."/>
            <person name="Johannesson H."/>
        </authorList>
    </citation>
    <scope>NUCLEOTIDE SEQUENCE</scope>
    <source>
        <strain evidence="7">CBS 990.96</strain>
    </source>
</reference>
<evidence type="ECO:0000256" key="4">
    <source>
        <dbReference type="ARBA" id="ARBA00023002"/>
    </source>
</evidence>
<dbReference type="Pfam" id="PF01494">
    <property type="entry name" value="FAD_binding_3"/>
    <property type="match status" value="1"/>
</dbReference>
<dbReference type="Gene3D" id="3.50.50.60">
    <property type="entry name" value="FAD/NAD(P)-binding domain"/>
    <property type="match status" value="1"/>
</dbReference>
<dbReference type="SUPFAM" id="SSF51905">
    <property type="entry name" value="FAD/NAD(P)-binding domain"/>
    <property type="match status" value="1"/>
</dbReference>
<proteinExistence type="predicted"/>
<protein>
    <recommendedName>
        <fullName evidence="6">FAD-binding domain-containing protein</fullName>
    </recommendedName>
</protein>
<dbReference type="PANTHER" id="PTHR47178">
    <property type="entry name" value="MONOOXYGENASE, FAD-BINDING"/>
    <property type="match status" value="1"/>
</dbReference>
<evidence type="ECO:0000313" key="8">
    <source>
        <dbReference type="Proteomes" id="UP001301958"/>
    </source>
</evidence>
<dbReference type="AlphaFoldDB" id="A0AAN7BJG3"/>
<name>A0AAN7BJG3_9PEZI</name>
<keyword evidence="5" id="KW-0503">Monooxygenase</keyword>
<keyword evidence="8" id="KW-1185">Reference proteome</keyword>
<evidence type="ECO:0000256" key="3">
    <source>
        <dbReference type="ARBA" id="ARBA00022827"/>
    </source>
</evidence>
<organism evidence="7 8">
    <name type="scientific">Podospora fimiseda</name>
    <dbReference type="NCBI Taxonomy" id="252190"/>
    <lineage>
        <taxon>Eukaryota</taxon>
        <taxon>Fungi</taxon>
        <taxon>Dikarya</taxon>
        <taxon>Ascomycota</taxon>
        <taxon>Pezizomycotina</taxon>
        <taxon>Sordariomycetes</taxon>
        <taxon>Sordariomycetidae</taxon>
        <taxon>Sordariales</taxon>
        <taxon>Podosporaceae</taxon>
        <taxon>Podospora</taxon>
    </lineage>
</organism>
<keyword evidence="3" id="KW-0274">FAD</keyword>
<keyword evidence="2" id="KW-0285">Flavoprotein</keyword>
<comment type="cofactor">
    <cofactor evidence="1">
        <name>FAD</name>
        <dbReference type="ChEBI" id="CHEBI:57692"/>
    </cofactor>
</comment>
<evidence type="ECO:0000313" key="7">
    <source>
        <dbReference type="EMBL" id="KAK4224397.1"/>
    </source>
</evidence>
<evidence type="ECO:0000259" key="6">
    <source>
        <dbReference type="Pfam" id="PF01494"/>
    </source>
</evidence>
<feature type="domain" description="FAD-binding" evidence="6">
    <location>
        <begin position="115"/>
        <end position="344"/>
    </location>
</feature>
<dbReference type="Pfam" id="PF13450">
    <property type="entry name" value="NAD_binding_8"/>
    <property type="match status" value="1"/>
</dbReference>
<reference evidence="7" key="2">
    <citation type="submission" date="2023-05" db="EMBL/GenBank/DDBJ databases">
        <authorList>
            <consortium name="Lawrence Berkeley National Laboratory"/>
            <person name="Steindorff A."/>
            <person name="Hensen N."/>
            <person name="Bonometti L."/>
            <person name="Westerberg I."/>
            <person name="Brannstrom I.O."/>
            <person name="Guillou S."/>
            <person name="Cros-Aarteil S."/>
            <person name="Calhoun S."/>
            <person name="Haridas S."/>
            <person name="Kuo A."/>
            <person name="Mondo S."/>
            <person name="Pangilinan J."/>
            <person name="Riley R."/>
            <person name="Labutti K."/>
            <person name="Andreopoulos B."/>
            <person name="Lipzen A."/>
            <person name="Chen C."/>
            <person name="Yanf M."/>
            <person name="Daum C."/>
            <person name="Ng V."/>
            <person name="Clum A."/>
            <person name="Ohm R."/>
            <person name="Martin F."/>
            <person name="Silar P."/>
            <person name="Natvig D."/>
            <person name="Lalanne C."/>
            <person name="Gautier V."/>
            <person name="Ament-Velasquez S.L."/>
            <person name="Kruys A."/>
            <person name="Hutchinson M.I."/>
            <person name="Powell A.J."/>
            <person name="Barry K."/>
            <person name="Miller A.N."/>
            <person name="Grigoriev I.V."/>
            <person name="Debuchy R."/>
            <person name="Gladieux P."/>
            <person name="Thoren M.H."/>
            <person name="Johannesson H."/>
        </authorList>
    </citation>
    <scope>NUCLEOTIDE SEQUENCE</scope>
    <source>
        <strain evidence="7">CBS 990.96</strain>
    </source>
</reference>
<evidence type="ECO:0000256" key="5">
    <source>
        <dbReference type="ARBA" id="ARBA00023033"/>
    </source>
</evidence>
<evidence type="ECO:0000256" key="2">
    <source>
        <dbReference type="ARBA" id="ARBA00022630"/>
    </source>
</evidence>
<dbReference type="EMBL" id="MU865394">
    <property type="protein sequence ID" value="KAK4224397.1"/>
    <property type="molecule type" value="Genomic_DNA"/>
</dbReference>
<accession>A0AAN7BJG3</accession>